<dbReference type="AlphaFoldDB" id="A0AAW3TXY2"/>
<evidence type="ECO:0000313" key="2">
    <source>
        <dbReference type="EMBL" id="MBB3876634.1"/>
    </source>
</evidence>
<name>A0AAW3TXY2_9SPHN</name>
<dbReference type="SUPFAM" id="SSF55729">
    <property type="entry name" value="Acyl-CoA N-acyltransferases (Nat)"/>
    <property type="match status" value="1"/>
</dbReference>
<dbReference type="RefSeq" id="WP_244304929.1">
    <property type="nucleotide sequence ID" value="NZ_JACIDB010000007.1"/>
</dbReference>
<sequence>MFARTNRLTLRPAWPEDAAELAAAIDHEAVTRMLSRVPYPYTLSDAEAFCARPHAPDDARMLIVSHDLAWPDGAPAIVGGIGISEMDGQPNLGYWLTPAAWGRGYATEAGHAVIAMARHALGLRRIAGWHFADNPASGAVLRKLGFRPTGQTVVRSSLGRTEPAPSIAYTLDLDAAEEDHPALRIAA</sequence>
<evidence type="ECO:0000313" key="3">
    <source>
        <dbReference type="Proteomes" id="UP000528945"/>
    </source>
</evidence>
<accession>A0AAW3TXY2</accession>
<proteinExistence type="predicted"/>
<dbReference type="PROSITE" id="PS51186">
    <property type="entry name" value="GNAT"/>
    <property type="match status" value="1"/>
</dbReference>
<evidence type="ECO:0000259" key="1">
    <source>
        <dbReference type="PROSITE" id="PS51186"/>
    </source>
</evidence>
<keyword evidence="3" id="KW-1185">Reference proteome</keyword>
<dbReference type="GO" id="GO:0016747">
    <property type="term" value="F:acyltransferase activity, transferring groups other than amino-acyl groups"/>
    <property type="evidence" value="ECO:0007669"/>
    <property type="project" value="InterPro"/>
</dbReference>
<dbReference type="Gene3D" id="3.40.630.30">
    <property type="match status" value="1"/>
</dbReference>
<organism evidence="2 3">
    <name type="scientific">Sphingomonas aquatilis</name>
    <dbReference type="NCBI Taxonomy" id="93063"/>
    <lineage>
        <taxon>Bacteria</taxon>
        <taxon>Pseudomonadati</taxon>
        <taxon>Pseudomonadota</taxon>
        <taxon>Alphaproteobacteria</taxon>
        <taxon>Sphingomonadales</taxon>
        <taxon>Sphingomonadaceae</taxon>
        <taxon>Sphingomonas</taxon>
    </lineage>
</organism>
<dbReference type="InterPro" id="IPR051531">
    <property type="entry name" value="N-acetyltransferase"/>
</dbReference>
<dbReference type="PANTHER" id="PTHR43792">
    <property type="entry name" value="GNAT FAMILY, PUTATIVE (AFU_ORTHOLOGUE AFUA_3G00765)-RELATED-RELATED"/>
    <property type="match status" value="1"/>
</dbReference>
<dbReference type="Proteomes" id="UP000528945">
    <property type="component" value="Unassembled WGS sequence"/>
</dbReference>
<feature type="domain" description="N-acetyltransferase" evidence="1">
    <location>
        <begin position="8"/>
        <end position="174"/>
    </location>
</feature>
<comment type="caution">
    <text evidence="2">The sequence shown here is derived from an EMBL/GenBank/DDBJ whole genome shotgun (WGS) entry which is preliminary data.</text>
</comment>
<dbReference type="EMBL" id="JACIDB010000007">
    <property type="protein sequence ID" value="MBB3876634.1"/>
    <property type="molecule type" value="Genomic_DNA"/>
</dbReference>
<dbReference type="InterPro" id="IPR016181">
    <property type="entry name" value="Acyl_CoA_acyltransferase"/>
</dbReference>
<dbReference type="InterPro" id="IPR000182">
    <property type="entry name" value="GNAT_dom"/>
</dbReference>
<gene>
    <name evidence="2" type="ORF">GGR47_002893</name>
</gene>
<protein>
    <submittedName>
        <fullName evidence="2">RimJ/RimL family protein N-acetyltransferase</fullName>
    </submittedName>
</protein>
<dbReference type="Pfam" id="PF13302">
    <property type="entry name" value="Acetyltransf_3"/>
    <property type="match status" value="1"/>
</dbReference>
<reference evidence="2 3" key="1">
    <citation type="submission" date="2020-08" db="EMBL/GenBank/DDBJ databases">
        <title>Genomic Encyclopedia of Type Strains, Phase IV (KMG-IV): sequencing the most valuable type-strain genomes for metagenomic binning, comparative biology and taxonomic classification.</title>
        <authorList>
            <person name="Goeker M."/>
        </authorList>
    </citation>
    <scope>NUCLEOTIDE SEQUENCE [LARGE SCALE GENOMIC DNA]</scope>
    <source>
        <strain evidence="2 3">DSM 15581</strain>
    </source>
</reference>